<feature type="transmembrane region" description="Helical" evidence="6">
    <location>
        <begin position="142"/>
        <end position="162"/>
    </location>
</feature>
<feature type="transmembrane region" description="Helical" evidence="6">
    <location>
        <begin position="103"/>
        <end position="122"/>
    </location>
</feature>
<gene>
    <name evidence="7" type="ORF">KT99_06262</name>
</gene>
<evidence type="ECO:0000256" key="3">
    <source>
        <dbReference type="ARBA" id="ARBA00022692"/>
    </source>
</evidence>
<dbReference type="Gene3D" id="1.10.3860.10">
    <property type="entry name" value="Sodium:dicarboxylate symporter"/>
    <property type="match status" value="1"/>
</dbReference>
<keyword evidence="3 6" id="KW-0812">Transmembrane</keyword>
<proteinExistence type="predicted"/>
<evidence type="ECO:0000256" key="4">
    <source>
        <dbReference type="ARBA" id="ARBA00022989"/>
    </source>
</evidence>
<dbReference type="GO" id="GO:0016020">
    <property type="term" value="C:membrane"/>
    <property type="evidence" value="ECO:0007669"/>
    <property type="project" value="UniProtKB-SubCell"/>
</dbReference>
<dbReference type="STRING" id="314608.KT99_06262"/>
<dbReference type="InterPro" id="IPR036458">
    <property type="entry name" value="Na:dicarbo_symporter_sf"/>
</dbReference>
<dbReference type="Proteomes" id="UP000005839">
    <property type="component" value="Unassembled WGS sequence"/>
</dbReference>
<evidence type="ECO:0000256" key="1">
    <source>
        <dbReference type="ARBA" id="ARBA00004141"/>
    </source>
</evidence>
<evidence type="ECO:0000256" key="5">
    <source>
        <dbReference type="ARBA" id="ARBA00023136"/>
    </source>
</evidence>
<keyword evidence="8" id="KW-1185">Reference proteome</keyword>
<name>A9CVX4_9GAMM</name>
<feature type="transmembrane region" description="Helical" evidence="6">
    <location>
        <begin position="60"/>
        <end position="83"/>
    </location>
</feature>
<evidence type="ECO:0000313" key="7">
    <source>
        <dbReference type="EMBL" id="EDQ02747.1"/>
    </source>
</evidence>
<sequence length="174" mass="18892">MLIAMFLGFGVGLFFGESVGWLSTIGNAVILLMQMTVLPYILVSLIGGIGKLQKSTATLIFSRAGMIMLLLWLLTAILFVYFAGWFNGTPVDLSAIPSRSISGLLSLFGSVYVAIPFMLDLVHLPSDLFQLFVMSGFITGKFNSIAAVMNLFALTILTAALFHKCLKLRVTKPC</sequence>
<protein>
    <submittedName>
        <fullName evidence="7">Sodium:dicarboxylate symporter family/bacterial extracellular solute-binding family 3 protein</fullName>
    </submittedName>
</protein>
<dbReference type="AlphaFoldDB" id="A9CVX4"/>
<comment type="subcellular location">
    <subcellularLocation>
        <location evidence="1">Membrane</location>
        <topology evidence="1">Multi-pass membrane protein</topology>
    </subcellularLocation>
</comment>
<dbReference type="GO" id="GO:0015293">
    <property type="term" value="F:symporter activity"/>
    <property type="evidence" value="ECO:0007669"/>
    <property type="project" value="InterPro"/>
</dbReference>
<reference evidence="7 8" key="1">
    <citation type="submission" date="2007-10" db="EMBL/GenBank/DDBJ databases">
        <authorList>
            <person name="Yayanos A."/>
            <person name="Ferriera S."/>
            <person name="Johnson J."/>
            <person name="Kravitz S."/>
            <person name="Halpern A."/>
            <person name="Remington K."/>
            <person name="Beeson K."/>
            <person name="Tran B."/>
            <person name="Rogers Y.-H."/>
            <person name="Friedman R."/>
            <person name="Venter J.C."/>
        </authorList>
    </citation>
    <scope>NUCLEOTIDE SEQUENCE [LARGE SCALE GENOMIC DNA]</scope>
    <source>
        <strain evidence="7 8">KT99</strain>
    </source>
</reference>
<evidence type="ECO:0000256" key="2">
    <source>
        <dbReference type="ARBA" id="ARBA00022448"/>
    </source>
</evidence>
<comment type="caution">
    <text evidence="7">The sequence shown here is derived from an EMBL/GenBank/DDBJ whole genome shotgun (WGS) entry which is preliminary data.</text>
</comment>
<dbReference type="InterPro" id="IPR001991">
    <property type="entry name" value="Na-dicarboxylate_symporter"/>
</dbReference>
<keyword evidence="5 6" id="KW-0472">Membrane</keyword>
<dbReference type="Pfam" id="PF00375">
    <property type="entry name" value="SDF"/>
    <property type="match status" value="1"/>
</dbReference>
<dbReference type="RefSeq" id="WP_005495798.1">
    <property type="nucleotide sequence ID" value="NZ_ABIC01000001.1"/>
</dbReference>
<keyword evidence="4 6" id="KW-1133">Transmembrane helix</keyword>
<organism evidence="7 8">
    <name type="scientific">Shewanella benthica KT99</name>
    <dbReference type="NCBI Taxonomy" id="314608"/>
    <lineage>
        <taxon>Bacteria</taxon>
        <taxon>Pseudomonadati</taxon>
        <taxon>Pseudomonadota</taxon>
        <taxon>Gammaproteobacteria</taxon>
        <taxon>Alteromonadales</taxon>
        <taxon>Shewanellaceae</taxon>
        <taxon>Shewanella</taxon>
    </lineage>
</organism>
<evidence type="ECO:0000313" key="8">
    <source>
        <dbReference type="Proteomes" id="UP000005839"/>
    </source>
</evidence>
<evidence type="ECO:0000256" key="6">
    <source>
        <dbReference type="SAM" id="Phobius"/>
    </source>
</evidence>
<accession>A9CVX4</accession>
<keyword evidence="2" id="KW-0813">Transport</keyword>
<dbReference type="EMBL" id="ABIC01000001">
    <property type="protein sequence ID" value="EDQ02747.1"/>
    <property type="molecule type" value="Genomic_DNA"/>
</dbReference>
<dbReference type="SUPFAM" id="SSF118215">
    <property type="entry name" value="Proton glutamate symport protein"/>
    <property type="match status" value="1"/>
</dbReference>
<feature type="transmembrane region" description="Helical" evidence="6">
    <location>
        <begin position="28"/>
        <end position="48"/>
    </location>
</feature>